<organism evidence="1 2">
    <name type="scientific">Eumeta variegata</name>
    <name type="common">Bagworm moth</name>
    <name type="synonym">Eumeta japonica</name>
    <dbReference type="NCBI Taxonomy" id="151549"/>
    <lineage>
        <taxon>Eukaryota</taxon>
        <taxon>Metazoa</taxon>
        <taxon>Ecdysozoa</taxon>
        <taxon>Arthropoda</taxon>
        <taxon>Hexapoda</taxon>
        <taxon>Insecta</taxon>
        <taxon>Pterygota</taxon>
        <taxon>Neoptera</taxon>
        <taxon>Endopterygota</taxon>
        <taxon>Lepidoptera</taxon>
        <taxon>Glossata</taxon>
        <taxon>Ditrysia</taxon>
        <taxon>Tineoidea</taxon>
        <taxon>Psychidae</taxon>
        <taxon>Oiketicinae</taxon>
        <taxon>Eumeta</taxon>
    </lineage>
</organism>
<evidence type="ECO:0000313" key="1">
    <source>
        <dbReference type="EMBL" id="GBP79355.1"/>
    </source>
</evidence>
<reference evidence="1 2" key="1">
    <citation type="journal article" date="2019" name="Commun. Biol.">
        <title>The bagworm genome reveals a unique fibroin gene that provides high tensile strength.</title>
        <authorList>
            <person name="Kono N."/>
            <person name="Nakamura H."/>
            <person name="Ohtoshi R."/>
            <person name="Tomita M."/>
            <person name="Numata K."/>
            <person name="Arakawa K."/>
        </authorList>
    </citation>
    <scope>NUCLEOTIDE SEQUENCE [LARGE SCALE GENOMIC DNA]</scope>
</reference>
<dbReference type="AlphaFoldDB" id="A0A4C1YYE3"/>
<name>A0A4C1YYE3_EUMVA</name>
<proteinExistence type="predicted"/>
<evidence type="ECO:0000313" key="2">
    <source>
        <dbReference type="Proteomes" id="UP000299102"/>
    </source>
</evidence>
<accession>A0A4C1YYE3</accession>
<sequence length="113" mass="12937">MTRETTDTQCGVTSMRRLIEYKSLSYESQIDKYVIRNRRSDVTNPTARNSPVSFSQACVTSERARGELQERVRREHDAPYFYTAAGCNLTSANLTRVLHHARADPDVRSFFSS</sequence>
<protein>
    <submittedName>
        <fullName evidence="1">Uncharacterized protein</fullName>
    </submittedName>
</protein>
<dbReference type="Proteomes" id="UP000299102">
    <property type="component" value="Unassembled WGS sequence"/>
</dbReference>
<gene>
    <name evidence="1" type="ORF">EVAR_62550_1</name>
</gene>
<comment type="caution">
    <text evidence="1">The sequence shown here is derived from an EMBL/GenBank/DDBJ whole genome shotgun (WGS) entry which is preliminary data.</text>
</comment>
<keyword evidence="2" id="KW-1185">Reference proteome</keyword>
<dbReference type="EMBL" id="BGZK01001411">
    <property type="protein sequence ID" value="GBP79355.1"/>
    <property type="molecule type" value="Genomic_DNA"/>
</dbReference>